<accession>A0ABT7LQZ6</accession>
<dbReference type="PANTHER" id="PTHR43298">
    <property type="entry name" value="MULTIDRUG RESISTANCE PROTEIN NORM-RELATED"/>
    <property type="match status" value="1"/>
</dbReference>
<dbReference type="Proteomes" id="UP001238603">
    <property type="component" value="Unassembled WGS sequence"/>
</dbReference>
<feature type="transmembrane region" description="Helical" evidence="2">
    <location>
        <begin position="16"/>
        <end position="36"/>
    </location>
</feature>
<keyword evidence="2" id="KW-0812">Transmembrane</keyword>
<keyword evidence="4" id="KW-1185">Reference proteome</keyword>
<dbReference type="InterPro" id="IPR002528">
    <property type="entry name" value="MATE_fam"/>
</dbReference>
<keyword evidence="2" id="KW-0472">Membrane</keyword>
<feature type="transmembrane region" description="Helical" evidence="2">
    <location>
        <begin position="432"/>
        <end position="453"/>
    </location>
</feature>
<feature type="transmembrane region" description="Helical" evidence="2">
    <location>
        <begin position="198"/>
        <end position="218"/>
    </location>
</feature>
<name>A0ABT7LQZ6_9BURK</name>
<feature type="transmembrane region" description="Helical" evidence="2">
    <location>
        <begin position="392"/>
        <end position="412"/>
    </location>
</feature>
<feature type="transmembrane region" description="Helical" evidence="2">
    <location>
        <begin position="248"/>
        <end position="271"/>
    </location>
</feature>
<sequence>MRAALGRRRHGSLSRILPLAWPVFIGQLAVLAYSTIDTLLVARYAALDLAALAVGNAMYTSVFVGLMGVVLAVSPVAAQRFGAQDHEGVGDCLHQAAWLALGLTVIGELILLFPDPLLALARPEPAVEAIVRRHLHFLGLALPAALLFTAYRGFNTAVSRPKAVMALQVGGLLLKLPLSAGLIHGVPALGLGPMGAPGGAMATALVVWSQLLLGLWVLRRDPHYAAFGLQRGGLHPPRPALIGRLLRLGVPMGASILIEVTGFTFMALFISRLGATSVAGHQLAANLVAMMFMLPMALGNATGALVGQRLGARDFTDARRLGWHGLEIALLLSLLMGGLVFLLRREVLSLYTPDPAIQAAALPLLLWVWLFHAGDACQAIAASVLRAHHVALAPMLVYAVAIWGLGLGGGYWLAFAPPAWLPGFCRGASGFWLAASLGLLMCSAGLVALMAWVHGRERQEAGDAAAAAP</sequence>
<keyword evidence="2" id="KW-1133">Transmembrane helix</keyword>
<feature type="transmembrane region" description="Helical" evidence="2">
    <location>
        <begin position="163"/>
        <end position="186"/>
    </location>
</feature>
<reference evidence="3 4" key="1">
    <citation type="submission" date="2023-06" db="EMBL/GenBank/DDBJ databases">
        <title>Pelomonas sp. APW6 16S ribosomal RNA gene genome sequencing and assembly.</title>
        <authorList>
            <person name="Woo H."/>
        </authorList>
    </citation>
    <scope>NUCLEOTIDE SEQUENCE [LARGE SCALE GENOMIC DNA]</scope>
    <source>
        <strain evidence="3 4">APW6</strain>
    </source>
</reference>
<dbReference type="Pfam" id="PF01554">
    <property type="entry name" value="MatE"/>
    <property type="match status" value="2"/>
</dbReference>
<dbReference type="PANTHER" id="PTHR43298:SF2">
    <property type="entry name" value="FMN_FAD EXPORTER YEEO-RELATED"/>
    <property type="match status" value="1"/>
</dbReference>
<dbReference type="NCBIfam" id="TIGR00797">
    <property type="entry name" value="matE"/>
    <property type="match status" value="1"/>
</dbReference>
<protein>
    <submittedName>
        <fullName evidence="3">MATE family efflux transporter</fullName>
    </submittedName>
</protein>
<feature type="transmembrane region" description="Helical" evidence="2">
    <location>
        <begin position="283"/>
        <end position="306"/>
    </location>
</feature>
<proteinExistence type="predicted"/>
<comment type="caution">
    <text evidence="3">The sequence shown here is derived from an EMBL/GenBank/DDBJ whole genome shotgun (WGS) entry which is preliminary data.</text>
</comment>
<feature type="transmembrane region" description="Helical" evidence="2">
    <location>
        <begin position="134"/>
        <end position="151"/>
    </location>
</feature>
<evidence type="ECO:0000256" key="1">
    <source>
        <dbReference type="ARBA" id="ARBA00022448"/>
    </source>
</evidence>
<organism evidence="3 4">
    <name type="scientific">Roseateles subflavus</name>
    <dbReference type="NCBI Taxonomy" id="3053353"/>
    <lineage>
        <taxon>Bacteria</taxon>
        <taxon>Pseudomonadati</taxon>
        <taxon>Pseudomonadota</taxon>
        <taxon>Betaproteobacteria</taxon>
        <taxon>Burkholderiales</taxon>
        <taxon>Sphaerotilaceae</taxon>
        <taxon>Roseateles</taxon>
    </lineage>
</organism>
<feature type="transmembrane region" description="Helical" evidence="2">
    <location>
        <begin position="96"/>
        <end position="114"/>
    </location>
</feature>
<feature type="transmembrane region" description="Helical" evidence="2">
    <location>
        <begin position="326"/>
        <end position="344"/>
    </location>
</feature>
<dbReference type="EMBL" id="JASVDS010000007">
    <property type="protein sequence ID" value="MDL5034140.1"/>
    <property type="molecule type" value="Genomic_DNA"/>
</dbReference>
<keyword evidence="1" id="KW-0813">Transport</keyword>
<evidence type="ECO:0000313" key="4">
    <source>
        <dbReference type="Proteomes" id="UP001238603"/>
    </source>
</evidence>
<evidence type="ECO:0000256" key="2">
    <source>
        <dbReference type="SAM" id="Phobius"/>
    </source>
</evidence>
<dbReference type="RefSeq" id="WP_285984216.1">
    <property type="nucleotide sequence ID" value="NZ_JASVDS010000007.1"/>
</dbReference>
<feature type="transmembrane region" description="Helical" evidence="2">
    <location>
        <begin position="56"/>
        <end position="76"/>
    </location>
</feature>
<gene>
    <name evidence="3" type="ORF">QRD43_19730</name>
</gene>
<evidence type="ECO:0000313" key="3">
    <source>
        <dbReference type="EMBL" id="MDL5034140.1"/>
    </source>
</evidence>
<dbReference type="InterPro" id="IPR050222">
    <property type="entry name" value="MATE_MdtK"/>
</dbReference>